<dbReference type="EC" id="6.1.1.9" evidence="2"/>
<dbReference type="Gene3D" id="3.40.50.620">
    <property type="entry name" value="HUPs"/>
    <property type="match status" value="1"/>
</dbReference>
<evidence type="ECO:0000256" key="4">
    <source>
        <dbReference type="ARBA" id="ARBA00022741"/>
    </source>
</evidence>
<evidence type="ECO:0000256" key="5">
    <source>
        <dbReference type="ARBA" id="ARBA00022840"/>
    </source>
</evidence>
<keyword evidence="5" id="KW-0067">ATP-binding</keyword>
<protein>
    <recommendedName>
        <fullName evidence="2">valine--tRNA ligase</fullName>
        <ecNumber evidence="2">6.1.1.9</ecNumber>
    </recommendedName>
    <alternativeName>
        <fullName evidence="8">Valyl-tRNA synthetase</fullName>
    </alternativeName>
</protein>
<evidence type="ECO:0000313" key="10">
    <source>
        <dbReference type="EMBL" id="CAD7444699.1"/>
    </source>
</evidence>
<dbReference type="GO" id="GO:0004832">
    <property type="term" value="F:valine-tRNA ligase activity"/>
    <property type="evidence" value="ECO:0007669"/>
    <property type="project" value="UniProtKB-EC"/>
</dbReference>
<dbReference type="EMBL" id="OD566807">
    <property type="protein sequence ID" value="CAD7444699.1"/>
    <property type="molecule type" value="Genomic_DNA"/>
</dbReference>
<dbReference type="GO" id="GO:0005524">
    <property type="term" value="F:ATP binding"/>
    <property type="evidence" value="ECO:0007669"/>
    <property type="project" value="UniProtKB-KW"/>
</dbReference>
<feature type="domain" description="Aminoacyl-tRNA synthetase class Ia" evidence="9">
    <location>
        <begin position="63"/>
        <end position="151"/>
    </location>
</feature>
<dbReference type="GO" id="GO:0006438">
    <property type="term" value="P:valyl-tRNA aminoacylation"/>
    <property type="evidence" value="ECO:0007669"/>
    <property type="project" value="InterPro"/>
</dbReference>
<evidence type="ECO:0000256" key="3">
    <source>
        <dbReference type="ARBA" id="ARBA00022598"/>
    </source>
</evidence>
<keyword evidence="3" id="KW-0436">Ligase</keyword>
<dbReference type="SUPFAM" id="SSF52374">
    <property type="entry name" value="Nucleotidylyl transferase"/>
    <property type="match status" value="1"/>
</dbReference>
<evidence type="ECO:0000256" key="6">
    <source>
        <dbReference type="ARBA" id="ARBA00022917"/>
    </source>
</evidence>
<gene>
    <name evidence="10" type="ORF">TBIB3V08_LOCUS7067</name>
</gene>
<evidence type="ECO:0000256" key="1">
    <source>
        <dbReference type="ARBA" id="ARBA00005594"/>
    </source>
</evidence>
<reference evidence="10" key="1">
    <citation type="submission" date="2020-11" db="EMBL/GenBank/DDBJ databases">
        <authorList>
            <person name="Tran Van P."/>
        </authorList>
    </citation>
    <scope>NUCLEOTIDE SEQUENCE</scope>
</reference>
<dbReference type="Pfam" id="PF00133">
    <property type="entry name" value="tRNA-synt_1"/>
    <property type="match status" value="1"/>
</dbReference>
<evidence type="ECO:0000259" key="9">
    <source>
        <dbReference type="Pfam" id="PF00133"/>
    </source>
</evidence>
<keyword evidence="6" id="KW-0648">Protein biosynthesis</keyword>
<comment type="similarity">
    <text evidence="1">Belongs to the class-I aminoacyl-tRNA synthetase family.</text>
</comment>
<organism evidence="10">
    <name type="scientific">Timema bartmani</name>
    <dbReference type="NCBI Taxonomy" id="61472"/>
    <lineage>
        <taxon>Eukaryota</taxon>
        <taxon>Metazoa</taxon>
        <taxon>Ecdysozoa</taxon>
        <taxon>Arthropoda</taxon>
        <taxon>Hexapoda</taxon>
        <taxon>Insecta</taxon>
        <taxon>Pterygota</taxon>
        <taxon>Neoptera</taxon>
        <taxon>Polyneoptera</taxon>
        <taxon>Phasmatodea</taxon>
        <taxon>Timematodea</taxon>
        <taxon>Timematoidea</taxon>
        <taxon>Timematidae</taxon>
        <taxon>Timema</taxon>
    </lineage>
</organism>
<accession>A0A7R9I313</accession>
<dbReference type="InterPro" id="IPR002303">
    <property type="entry name" value="Valyl-tRNA_ligase"/>
</dbReference>
<keyword evidence="4" id="KW-0547">Nucleotide-binding</keyword>
<evidence type="ECO:0000256" key="7">
    <source>
        <dbReference type="ARBA" id="ARBA00023146"/>
    </source>
</evidence>
<name>A0A7R9I313_9NEOP</name>
<evidence type="ECO:0000256" key="8">
    <source>
        <dbReference type="ARBA" id="ARBA00029936"/>
    </source>
</evidence>
<dbReference type="InterPro" id="IPR002300">
    <property type="entry name" value="aa-tRNA-synth_Ia"/>
</dbReference>
<dbReference type="AlphaFoldDB" id="A0A7R9I313"/>
<proteinExistence type="inferred from homology"/>
<sequence>MYVKSTVQFMSANRIYEILAEVPGVISICGEEVIQTPQPSRSSLRSQESLWQQCLQQVVITIQKVLLHGVLCDAHGRKMSKSLGNVISPENVITGISLEELQHQSHMSVEAGLLSQEECDKAVSGQAKLFPKGIPECGTDALRFTLASHNIKRTSITL</sequence>
<evidence type="ECO:0000256" key="2">
    <source>
        <dbReference type="ARBA" id="ARBA00013169"/>
    </source>
</evidence>
<dbReference type="InterPro" id="IPR014729">
    <property type="entry name" value="Rossmann-like_a/b/a_fold"/>
</dbReference>
<dbReference type="GO" id="GO:0005829">
    <property type="term" value="C:cytosol"/>
    <property type="evidence" value="ECO:0007669"/>
    <property type="project" value="TreeGrafter"/>
</dbReference>
<dbReference type="PANTHER" id="PTHR11946">
    <property type="entry name" value="VALYL-TRNA SYNTHETASES"/>
    <property type="match status" value="1"/>
</dbReference>
<keyword evidence="7" id="KW-0030">Aminoacyl-tRNA synthetase</keyword>
<dbReference type="PANTHER" id="PTHR11946:SF109">
    <property type="entry name" value="VALINE--TRNA LIGASE"/>
    <property type="match status" value="1"/>
</dbReference>